<dbReference type="Proteomes" id="UP000448867">
    <property type="component" value="Unassembled WGS sequence"/>
</dbReference>
<gene>
    <name evidence="1" type="ORF">GJU40_16425</name>
</gene>
<proteinExistence type="predicted"/>
<dbReference type="EMBL" id="WKKI01000043">
    <property type="protein sequence ID" value="MRX73728.1"/>
    <property type="molecule type" value="Genomic_DNA"/>
</dbReference>
<evidence type="ECO:0000313" key="1">
    <source>
        <dbReference type="EMBL" id="MRX73728.1"/>
    </source>
</evidence>
<organism evidence="1 2">
    <name type="scientific">Metabacillus lacus</name>
    <dbReference type="NCBI Taxonomy" id="1983721"/>
    <lineage>
        <taxon>Bacteria</taxon>
        <taxon>Bacillati</taxon>
        <taxon>Bacillota</taxon>
        <taxon>Bacilli</taxon>
        <taxon>Bacillales</taxon>
        <taxon>Bacillaceae</taxon>
        <taxon>Metabacillus</taxon>
    </lineage>
</organism>
<name>A0A7X2J1H2_9BACI</name>
<accession>A0A7X2J1H2</accession>
<protein>
    <submittedName>
        <fullName evidence="1">RNA polymerase subunit sigma</fullName>
    </submittedName>
</protein>
<comment type="caution">
    <text evidence="1">The sequence shown here is derived from an EMBL/GenBank/DDBJ whole genome shotgun (WGS) entry which is preliminary data.</text>
</comment>
<evidence type="ECO:0000313" key="2">
    <source>
        <dbReference type="Proteomes" id="UP000448867"/>
    </source>
</evidence>
<reference evidence="1 2" key="1">
    <citation type="submission" date="2019-11" db="EMBL/GenBank/DDBJ databases">
        <title>Bacillus lacus genome.</title>
        <authorList>
            <person name="Allen C.J."/>
            <person name="Newman J.D."/>
        </authorList>
    </citation>
    <scope>NUCLEOTIDE SEQUENCE [LARGE SCALE GENOMIC DNA]</scope>
    <source>
        <strain evidence="1 2">KCTC 33946</strain>
    </source>
</reference>
<keyword evidence="2" id="KW-1185">Reference proteome</keyword>
<sequence>MDDFDFTLTEEEIKAYRSFSKNLNEQHLKGLNPLSVAKLYVQANLDQRFDVTYALYTDRQEHILWTKEENENLPDSDIENTQRIFKNIEKGEFIQTSDFEGYIKYYKDDSKSPEAMMGFSMIKNENGIWQVGFMPIQ</sequence>
<dbReference type="AlphaFoldDB" id="A0A7X2J1H2"/>